<dbReference type="AlphaFoldDB" id="A0A3E3K0T7"/>
<organism evidence="1 2">
    <name type="scientific">Sellimonas intestinalis</name>
    <dbReference type="NCBI Taxonomy" id="1653434"/>
    <lineage>
        <taxon>Bacteria</taxon>
        <taxon>Bacillati</taxon>
        <taxon>Bacillota</taxon>
        <taxon>Clostridia</taxon>
        <taxon>Lachnospirales</taxon>
        <taxon>Lachnospiraceae</taxon>
        <taxon>Sellimonas</taxon>
    </lineage>
</organism>
<comment type="caution">
    <text evidence="1">The sequence shown here is derived from an EMBL/GenBank/DDBJ whole genome shotgun (WGS) entry which is preliminary data.</text>
</comment>
<sequence>MKITSELQMLNGKLTKRCRYSAVIKNSYEMYAVTGGTAKDDTLVLLQDGSFLILEAHFRNYI</sequence>
<evidence type="ECO:0000313" key="1">
    <source>
        <dbReference type="EMBL" id="RGE86101.1"/>
    </source>
</evidence>
<reference evidence="1 2" key="1">
    <citation type="submission" date="2018-08" db="EMBL/GenBank/DDBJ databases">
        <title>A genome reference for cultivated species of the human gut microbiota.</title>
        <authorList>
            <person name="Zou Y."/>
            <person name="Xue W."/>
            <person name="Luo G."/>
        </authorList>
    </citation>
    <scope>NUCLEOTIDE SEQUENCE [LARGE SCALE GENOMIC DNA]</scope>
    <source>
        <strain evidence="1 2">AF37-2AT</strain>
    </source>
</reference>
<accession>A0A3E3K0T7</accession>
<proteinExistence type="predicted"/>
<dbReference type="RefSeq" id="WP_024733904.1">
    <property type="nucleotide sequence ID" value="NZ_JAAITL010000006.1"/>
</dbReference>
<keyword evidence="2" id="KW-1185">Reference proteome</keyword>
<evidence type="ECO:0000313" key="2">
    <source>
        <dbReference type="Proteomes" id="UP000261080"/>
    </source>
</evidence>
<gene>
    <name evidence="1" type="ORF">DW016_11465</name>
</gene>
<dbReference type="Proteomes" id="UP000261080">
    <property type="component" value="Unassembled WGS sequence"/>
</dbReference>
<protein>
    <submittedName>
        <fullName evidence="1">Uncharacterized protein</fullName>
    </submittedName>
</protein>
<name>A0A3E3K0T7_9FIRM</name>
<dbReference type="EMBL" id="QVLX01000006">
    <property type="protein sequence ID" value="RGE86101.1"/>
    <property type="molecule type" value="Genomic_DNA"/>
</dbReference>